<reference evidence="2 3" key="1">
    <citation type="submission" date="2016-04" db="EMBL/GenBank/DDBJ databases">
        <title>Complete genome sequence of Thermococcus pacificus type strain P4.</title>
        <authorList>
            <person name="Oger P.M."/>
        </authorList>
    </citation>
    <scope>NUCLEOTIDE SEQUENCE [LARGE SCALE GENOMIC DNA]</scope>
    <source>
        <strain evidence="2 3">P-4</strain>
    </source>
</reference>
<evidence type="ECO:0000313" key="2">
    <source>
        <dbReference type="EMBL" id="ASJ07540.1"/>
    </source>
</evidence>
<feature type="transmembrane region" description="Helical" evidence="1">
    <location>
        <begin position="178"/>
        <end position="196"/>
    </location>
</feature>
<dbReference type="GO" id="GO:0140359">
    <property type="term" value="F:ABC-type transporter activity"/>
    <property type="evidence" value="ECO:0007669"/>
    <property type="project" value="InterPro"/>
</dbReference>
<organism evidence="2 3">
    <name type="scientific">Thermococcus pacificus</name>
    <dbReference type="NCBI Taxonomy" id="71998"/>
    <lineage>
        <taxon>Archaea</taxon>
        <taxon>Methanobacteriati</taxon>
        <taxon>Methanobacteriota</taxon>
        <taxon>Thermococci</taxon>
        <taxon>Thermococcales</taxon>
        <taxon>Thermococcaceae</taxon>
        <taxon>Thermococcus</taxon>
    </lineage>
</organism>
<protein>
    <submittedName>
        <fullName evidence="2">ABC transporter permease</fullName>
    </submittedName>
</protein>
<keyword evidence="1" id="KW-0472">Membrane</keyword>
<dbReference type="RefSeq" id="WP_088854783.1">
    <property type="nucleotide sequence ID" value="NZ_CP015102.1"/>
</dbReference>
<dbReference type="GeneID" id="33316510"/>
<feature type="transmembrane region" description="Helical" evidence="1">
    <location>
        <begin position="58"/>
        <end position="84"/>
    </location>
</feature>
<name>A0A218P9W8_9EURY</name>
<gene>
    <name evidence="2" type="ORF">A3L08_09520</name>
</gene>
<accession>A0A218P9W8</accession>
<keyword evidence="1" id="KW-0812">Transmembrane</keyword>
<evidence type="ECO:0000256" key="1">
    <source>
        <dbReference type="SAM" id="Phobius"/>
    </source>
</evidence>
<feature type="transmembrane region" description="Helical" evidence="1">
    <location>
        <begin position="21"/>
        <end position="38"/>
    </location>
</feature>
<keyword evidence="3" id="KW-1185">Reference proteome</keyword>
<proteinExistence type="predicted"/>
<dbReference type="EMBL" id="CP015102">
    <property type="protein sequence ID" value="ASJ07540.1"/>
    <property type="molecule type" value="Genomic_DNA"/>
</dbReference>
<dbReference type="Pfam" id="PF12679">
    <property type="entry name" value="ABC2_membrane_2"/>
    <property type="match status" value="1"/>
</dbReference>
<sequence>MSAIGVLYSNEVMRLLRSRRLKVMLALMLLPVIVYFFTHEDITEYSTRALQISLQVNFASFIVNFWASVIGQLVVIILMSELIASEIDRGTIRLLLTKPIRKSEILFGKFFAGMTGMAVLFGVPYLTLQVYMVLLYKRGFEGFSSTVGDVFFALGVTLLVLGSLGAFSMFLSVILSRPLYASLASFGVIFVAQFILPQLPFFDDPERFTLNYQLGVLLKKGFTLHTGLDAYKGDPASSALFFAVTIILSLIFALIGLYRREYR</sequence>
<dbReference type="OrthoDB" id="93707at2157"/>
<dbReference type="KEGG" id="tpaf:A3L08_09520"/>
<feature type="transmembrane region" description="Helical" evidence="1">
    <location>
        <begin position="151"/>
        <end position="171"/>
    </location>
</feature>
<evidence type="ECO:0000313" key="3">
    <source>
        <dbReference type="Proteomes" id="UP000197418"/>
    </source>
</evidence>
<keyword evidence="1" id="KW-1133">Transmembrane helix</keyword>
<dbReference type="AlphaFoldDB" id="A0A218P9W8"/>
<dbReference type="GO" id="GO:0005886">
    <property type="term" value="C:plasma membrane"/>
    <property type="evidence" value="ECO:0007669"/>
    <property type="project" value="UniProtKB-SubCell"/>
</dbReference>
<dbReference type="PANTHER" id="PTHR43471:SF10">
    <property type="entry name" value="SLL1107 PROTEIN"/>
    <property type="match status" value="1"/>
</dbReference>
<dbReference type="Proteomes" id="UP000197418">
    <property type="component" value="Chromosome"/>
</dbReference>
<dbReference type="PANTHER" id="PTHR43471">
    <property type="entry name" value="ABC TRANSPORTER PERMEASE"/>
    <property type="match status" value="1"/>
</dbReference>
<feature type="transmembrane region" description="Helical" evidence="1">
    <location>
        <begin position="105"/>
        <end position="131"/>
    </location>
</feature>
<feature type="transmembrane region" description="Helical" evidence="1">
    <location>
        <begin position="239"/>
        <end position="258"/>
    </location>
</feature>